<protein>
    <submittedName>
        <fullName evidence="2">Uncharacterized protein</fullName>
    </submittedName>
</protein>
<evidence type="ECO:0000313" key="3">
    <source>
        <dbReference type="Proteomes" id="UP000014540"/>
    </source>
</evidence>
<dbReference type="Proteomes" id="UP000014540">
    <property type="component" value="Unassembled WGS sequence"/>
</dbReference>
<reference evidence="2" key="1">
    <citation type="submission" date="2013-04" db="EMBL/GenBank/DDBJ databases">
        <authorList>
            <person name="Harkins D.M."/>
            <person name="Durkin A.S."/>
            <person name="Selengut J.D."/>
            <person name="Sanka R."/>
            <person name="DePew J."/>
            <person name="Purushe J."/>
            <person name="Ahmed A."/>
            <person name="van der Linden H."/>
            <person name="Goris M.G.A."/>
            <person name="Hartskeerl R.A."/>
            <person name="Vinetz J.M."/>
            <person name="Sutton G.G."/>
            <person name="Nelson W.C."/>
            <person name="Fouts D.E."/>
        </authorList>
    </citation>
    <scope>NUCLEOTIDE SEQUENCE [LARGE SCALE GENOMIC DNA]</scope>
    <source>
        <strain evidence="2">BUT 6</strain>
    </source>
</reference>
<dbReference type="EMBL" id="AKWZ02000003">
    <property type="protein sequence ID" value="EPG75247.1"/>
    <property type="molecule type" value="Genomic_DNA"/>
</dbReference>
<proteinExistence type="predicted"/>
<feature type="region of interest" description="Disordered" evidence="1">
    <location>
        <begin position="28"/>
        <end position="48"/>
    </location>
</feature>
<dbReference type="STRING" id="1193011.LEP1GSC058_1967"/>
<sequence>MSFFAELGSAQTEIGFILLWGCGSELSPRHRKDSRAPGLVSQTAGGSPGLDESYFENDIILNLYNAF</sequence>
<keyword evidence="3" id="KW-1185">Reference proteome</keyword>
<evidence type="ECO:0000256" key="1">
    <source>
        <dbReference type="SAM" id="MobiDB-lite"/>
    </source>
</evidence>
<dbReference type="AlphaFoldDB" id="S3W4P8"/>
<organism evidence="2 3">
    <name type="scientific">Leptospira fainei serovar Hurstbridge str. BUT 6</name>
    <dbReference type="NCBI Taxonomy" id="1193011"/>
    <lineage>
        <taxon>Bacteria</taxon>
        <taxon>Pseudomonadati</taxon>
        <taxon>Spirochaetota</taxon>
        <taxon>Spirochaetia</taxon>
        <taxon>Leptospirales</taxon>
        <taxon>Leptospiraceae</taxon>
        <taxon>Leptospira</taxon>
    </lineage>
</organism>
<gene>
    <name evidence="2" type="ORF">LEP1GSC058_1967</name>
</gene>
<accession>S3W4P8</accession>
<name>S3W4P8_9LEPT</name>
<evidence type="ECO:0000313" key="2">
    <source>
        <dbReference type="EMBL" id="EPG75247.1"/>
    </source>
</evidence>
<comment type="caution">
    <text evidence="2">The sequence shown here is derived from an EMBL/GenBank/DDBJ whole genome shotgun (WGS) entry which is preliminary data.</text>
</comment>